<dbReference type="SUPFAM" id="SSF53822">
    <property type="entry name" value="Periplasmic binding protein-like I"/>
    <property type="match status" value="1"/>
</dbReference>
<keyword evidence="3" id="KW-1185">Reference proteome</keyword>
<sequence>MKTNDKGGAPRSMLRRKLMIGSAALALGLAAAGVGHAQTPPTGEVNTTGLAVTDDVVKVGILHSITGTMAISETGSVQAEKLAIKQINDMGGVLGRKIEFIQEDGASDWPTFAEKAKKLLVEDKVAAVFGCWTSASRKAVLPVFEQYNGMLYYPTFYEGLEQSPNVIYTGQEATQQIIAGLDWVAKEKGAKTFYLLGSDYIWPRTSNKIARKHIEDHLGLKVVGEEYYPLGHTQFNSVINKIKLKKPDVIYAIVVGGSNVAFYKQLKAAGIDMTKEKPLVMTISVTEDEIRGIGGENIEGAYATMKYFQSLDNDNNKKFVAAFKNMWGEDMVIGDVTQAAYEGPWLWKAAVEKAGSFDIDKIKEASPGIELTTAPEGYVRIHENHHLWSKTRVGHAKSDGQYEVVYETKELMEPDPFPEGYQ</sequence>
<dbReference type="PROSITE" id="PS51318">
    <property type="entry name" value="TAT"/>
    <property type="match status" value="1"/>
</dbReference>
<accession>A0ABS3J530</accession>
<reference evidence="2 3" key="1">
    <citation type="submission" date="2021-03" db="EMBL/GenBank/DDBJ databases">
        <title>Whole genome sequence of Jiella sp. MQZ13P-4.</title>
        <authorList>
            <person name="Tuo L."/>
        </authorList>
    </citation>
    <scope>NUCLEOTIDE SEQUENCE [LARGE SCALE GENOMIC DNA]</scope>
    <source>
        <strain evidence="2 3">MQZ13P-4</strain>
    </source>
</reference>
<organism evidence="2 3">
    <name type="scientific">Jiella sonneratiae</name>
    <dbReference type="NCBI Taxonomy" id="2816856"/>
    <lineage>
        <taxon>Bacteria</taxon>
        <taxon>Pseudomonadati</taxon>
        <taxon>Pseudomonadota</taxon>
        <taxon>Alphaproteobacteria</taxon>
        <taxon>Hyphomicrobiales</taxon>
        <taxon>Aurantimonadaceae</taxon>
        <taxon>Jiella</taxon>
    </lineage>
</organism>
<dbReference type="Proteomes" id="UP000664288">
    <property type="component" value="Unassembled WGS sequence"/>
</dbReference>
<dbReference type="Pfam" id="PF13433">
    <property type="entry name" value="Peripla_BP_5"/>
    <property type="match status" value="1"/>
</dbReference>
<evidence type="ECO:0000256" key="1">
    <source>
        <dbReference type="SAM" id="SignalP"/>
    </source>
</evidence>
<keyword evidence="1" id="KW-0732">Signal</keyword>
<feature type="signal peptide" evidence="1">
    <location>
        <begin position="1"/>
        <end position="37"/>
    </location>
</feature>
<dbReference type="CDD" id="cd06355">
    <property type="entry name" value="PBP1_FmdD-like"/>
    <property type="match status" value="1"/>
</dbReference>
<dbReference type="InterPro" id="IPR000709">
    <property type="entry name" value="Leu_Ile_Val-bd"/>
</dbReference>
<dbReference type="InterPro" id="IPR006311">
    <property type="entry name" value="TAT_signal"/>
</dbReference>
<dbReference type="PANTHER" id="PTHR47628">
    <property type="match status" value="1"/>
</dbReference>
<evidence type="ECO:0000313" key="2">
    <source>
        <dbReference type="EMBL" id="MBO0904789.1"/>
    </source>
</evidence>
<evidence type="ECO:0000313" key="3">
    <source>
        <dbReference type="Proteomes" id="UP000664288"/>
    </source>
</evidence>
<proteinExistence type="predicted"/>
<dbReference type="PRINTS" id="PR00337">
    <property type="entry name" value="LEUILEVALBP"/>
</dbReference>
<dbReference type="InterPro" id="IPR017777">
    <property type="entry name" value="ABC_urea-bd_UrtA"/>
</dbReference>
<feature type="chain" id="PRO_5045289789" evidence="1">
    <location>
        <begin position="38"/>
        <end position="422"/>
    </location>
</feature>
<name>A0ABS3J530_9HYPH</name>
<dbReference type="RefSeq" id="WP_207351425.1">
    <property type="nucleotide sequence ID" value="NZ_JAFMPY010000014.1"/>
</dbReference>
<comment type="caution">
    <text evidence="2">The sequence shown here is derived from an EMBL/GenBank/DDBJ whole genome shotgun (WGS) entry which is preliminary data.</text>
</comment>
<gene>
    <name evidence="2" type="primary">urtA</name>
    <name evidence="2" type="ORF">J1C47_14175</name>
</gene>
<protein>
    <submittedName>
        <fullName evidence="2">Urea ABC transporter substrate-binding protein</fullName>
    </submittedName>
</protein>
<dbReference type="PANTHER" id="PTHR47628:SF1">
    <property type="entry name" value="ALIPHATIC AMIDASE EXPRESSION-REGULATING PROTEIN"/>
    <property type="match status" value="1"/>
</dbReference>
<dbReference type="NCBIfam" id="TIGR03407">
    <property type="entry name" value="urea_ABC_UrtA"/>
    <property type="match status" value="1"/>
</dbReference>
<dbReference type="InterPro" id="IPR028082">
    <property type="entry name" value="Peripla_BP_I"/>
</dbReference>
<dbReference type="EMBL" id="JAFMPY010000014">
    <property type="protein sequence ID" value="MBO0904789.1"/>
    <property type="molecule type" value="Genomic_DNA"/>
</dbReference>
<dbReference type="Gene3D" id="3.40.50.2300">
    <property type="match status" value="2"/>
</dbReference>